<dbReference type="EMBL" id="JAPNKE010000002">
    <property type="protein sequence ID" value="MCY1012978.1"/>
    <property type="molecule type" value="Genomic_DNA"/>
</dbReference>
<organism evidence="1 2">
    <name type="scientific">Nannocystis pusilla</name>
    <dbReference type="NCBI Taxonomy" id="889268"/>
    <lineage>
        <taxon>Bacteria</taxon>
        <taxon>Pseudomonadati</taxon>
        <taxon>Myxococcota</taxon>
        <taxon>Polyangia</taxon>
        <taxon>Nannocystales</taxon>
        <taxon>Nannocystaceae</taxon>
        <taxon>Nannocystis</taxon>
    </lineage>
</organism>
<comment type="caution">
    <text evidence="1">The sequence shown here is derived from an EMBL/GenBank/DDBJ whole genome shotgun (WGS) entry which is preliminary data.</text>
</comment>
<name>A0A9X3F7A0_9BACT</name>
<keyword evidence="2" id="KW-1185">Reference proteome</keyword>
<protein>
    <submittedName>
        <fullName evidence="1">RloB family protein</fullName>
    </submittedName>
</protein>
<evidence type="ECO:0000313" key="1">
    <source>
        <dbReference type="EMBL" id="MCY1012978.1"/>
    </source>
</evidence>
<evidence type="ECO:0000313" key="2">
    <source>
        <dbReference type="Proteomes" id="UP001150924"/>
    </source>
</evidence>
<dbReference type="Pfam" id="PF13707">
    <property type="entry name" value="RloB"/>
    <property type="match status" value="1"/>
</dbReference>
<gene>
    <name evidence="1" type="ORF">OV079_47095</name>
</gene>
<dbReference type="Proteomes" id="UP001150924">
    <property type="component" value="Unassembled WGS sequence"/>
</dbReference>
<reference evidence="1" key="1">
    <citation type="submission" date="2022-11" db="EMBL/GenBank/DDBJ databases">
        <title>Minimal conservation of predation-associated metabolite biosynthetic gene clusters underscores biosynthetic potential of Myxococcota including descriptions for ten novel species: Archangium lansinium sp. nov., Myxococcus landrumus sp. nov., Nannocystis bai.</title>
        <authorList>
            <person name="Ahearne A."/>
            <person name="Stevens C."/>
            <person name="Phillips K."/>
        </authorList>
    </citation>
    <scope>NUCLEOTIDE SEQUENCE</scope>
    <source>
        <strain evidence="1">Na p29</strain>
    </source>
</reference>
<sequence length="165" mass="18951">MKLILLPADPALHDSAPGQVLARLDAHCQRHKMRERYDELWLVLDVDSWRSATLASVAQDALQRRYKLAVSNPCFEMWLLLHETDELQFLAEHEPKQRSGAMKRRLGELRAQGKQLITLERIWLARARAQTLDDKPGERWPSKPGTHVYKLMDALVDADALPRPA</sequence>
<proteinExistence type="predicted"/>
<accession>A0A9X3F7A0</accession>
<dbReference type="InterPro" id="IPR025591">
    <property type="entry name" value="RloB"/>
</dbReference>
<dbReference type="RefSeq" id="WP_267776573.1">
    <property type="nucleotide sequence ID" value="NZ_JAPNKE010000002.1"/>
</dbReference>
<dbReference type="AlphaFoldDB" id="A0A9X3F7A0"/>